<accession>A0A085MWB3</accession>
<dbReference type="InterPro" id="IPR043128">
    <property type="entry name" value="Rev_trsase/Diguanyl_cyclase"/>
</dbReference>
<feature type="non-terminal residue" evidence="1">
    <location>
        <position position="1"/>
    </location>
</feature>
<dbReference type="AlphaFoldDB" id="A0A085MWB3"/>
<evidence type="ECO:0000313" key="1">
    <source>
        <dbReference type="EMBL" id="KFD61509.1"/>
    </source>
</evidence>
<dbReference type="Proteomes" id="UP000030758">
    <property type="component" value="Unassembled WGS sequence"/>
</dbReference>
<protein>
    <submittedName>
        <fullName evidence="1">Uncharacterized protein</fullName>
    </submittedName>
</protein>
<dbReference type="SUPFAM" id="SSF56672">
    <property type="entry name" value="DNA/RNA polymerases"/>
    <property type="match status" value="1"/>
</dbReference>
<dbReference type="InterPro" id="IPR043502">
    <property type="entry name" value="DNA/RNA_pol_sf"/>
</dbReference>
<gene>
    <name evidence="1" type="ORF">M514_12490</name>
</gene>
<reference evidence="1" key="1">
    <citation type="journal article" date="2014" name="Nat. Genet.">
        <title>Genome and transcriptome of the porcine whipworm Trichuris suis.</title>
        <authorList>
            <person name="Jex A.R."/>
            <person name="Nejsum P."/>
            <person name="Schwarz E.M."/>
            <person name="Hu L."/>
            <person name="Young N.D."/>
            <person name="Hall R.S."/>
            <person name="Korhonen P.K."/>
            <person name="Liao S."/>
            <person name="Thamsborg S."/>
            <person name="Xia J."/>
            <person name="Xu P."/>
            <person name="Wang S."/>
            <person name="Scheerlinck J.P."/>
            <person name="Hofmann A."/>
            <person name="Sternberg P.W."/>
            <person name="Wang J."/>
            <person name="Gasser R.B."/>
        </authorList>
    </citation>
    <scope>NUCLEOTIDE SEQUENCE [LARGE SCALE GENOMIC DNA]</scope>
    <source>
        <strain evidence="1">DCEP-RM93F</strain>
    </source>
</reference>
<organism evidence="1">
    <name type="scientific">Trichuris suis</name>
    <name type="common">pig whipworm</name>
    <dbReference type="NCBI Taxonomy" id="68888"/>
    <lineage>
        <taxon>Eukaryota</taxon>
        <taxon>Metazoa</taxon>
        <taxon>Ecdysozoa</taxon>
        <taxon>Nematoda</taxon>
        <taxon>Enoplea</taxon>
        <taxon>Dorylaimia</taxon>
        <taxon>Trichinellida</taxon>
        <taxon>Trichuridae</taxon>
        <taxon>Trichuris</taxon>
    </lineage>
</organism>
<name>A0A085MWB3_9BILA</name>
<dbReference type="Gene3D" id="3.30.70.270">
    <property type="match status" value="1"/>
</dbReference>
<dbReference type="Gene3D" id="3.10.10.10">
    <property type="entry name" value="HIV Type 1 Reverse Transcriptase, subunit A, domain 1"/>
    <property type="match status" value="1"/>
</dbReference>
<sequence>LKKGLATQAQLRPLFGEGAWTYGVGKRGQGGSSCAGSLPSLNEALPTMRTQVDGVVRCALVDSGCTRCIVYAPCCRKWERQPVSLKTISGDELRCIGMGYVRLMVPGARATEVGVIVSDRRPLGFDFVRGMSAIRLLGGALLDREGHVQLNPLSMAACAGASGVMRIDDKDFVVTYDPTARSWTAAWKWANGSAPEVLQNAKMEYRPAAASRAAYEEELMSWIRNGWLIPYDERKFGPVQALIPLMAVVQRIKGKVRPVLDFQELNAHIDTFTANCDVCAHKLREWRRQGTDVSIFDLHKAYPQVRVDESLWPYQTVILHGR</sequence>
<proteinExistence type="predicted"/>
<dbReference type="EMBL" id="KL367621">
    <property type="protein sequence ID" value="KFD61509.1"/>
    <property type="molecule type" value="Genomic_DNA"/>
</dbReference>